<evidence type="ECO:0000256" key="2">
    <source>
        <dbReference type="ARBA" id="ARBA00023125"/>
    </source>
</evidence>
<dbReference type="InterPro" id="IPR050109">
    <property type="entry name" value="HTH-type_TetR-like_transc_reg"/>
</dbReference>
<dbReference type="RefSeq" id="WP_111183063.1">
    <property type="nucleotide sequence ID" value="NZ_POUD01000199.1"/>
</dbReference>
<sequence length="205" mass="22159">MPSITRSRSGGDRRAALDARVLAAVERLLAEGMKYTEISVARILEEAGIARSTFYVHFRDKTDILARLAGTLRQDLLEIAGRWEPGDGVEGLAATFAESIAFHRKHSAVLLAITEAAAYDSGIRDFYSSDLDAFEAKVAQALLAEQSQGRTIGGVSVEAAGRVIVWGGESAIAHHIQVDDGSGDQAFARELASLWWYGAFRRPAP</sequence>
<name>A0A2W2F8Q6_9ACTN</name>
<dbReference type="GO" id="GO:0000976">
    <property type="term" value="F:transcription cis-regulatory region binding"/>
    <property type="evidence" value="ECO:0007669"/>
    <property type="project" value="TreeGrafter"/>
</dbReference>
<dbReference type="PROSITE" id="PS50977">
    <property type="entry name" value="HTH_TETR_2"/>
    <property type="match status" value="1"/>
</dbReference>
<accession>A0A2W2F8Q6</accession>
<dbReference type="AlphaFoldDB" id="A0A2W2F8Q6"/>
<feature type="domain" description="HTH tetR-type" evidence="5">
    <location>
        <begin position="15"/>
        <end position="76"/>
    </location>
</feature>
<evidence type="ECO:0000256" key="1">
    <source>
        <dbReference type="ARBA" id="ARBA00023015"/>
    </source>
</evidence>
<keyword evidence="1" id="KW-0805">Transcription regulation</keyword>
<keyword evidence="7" id="KW-1185">Reference proteome</keyword>
<evidence type="ECO:0000256" key="4">
    <source>
        <dbReference type="PROSITE-ProRule" id="PRU00335"/>
    </source>
</evidence>
<dbReference type="InterPro" id="IPR001647">
    <property type="entry name" value="HTH_TetR"/>
</dbReference>
<dbReference type="PANTHER" id="PTHR30055">
    <property type="entry name" value="HTH-TYPE TRANSCRIPTIONAL REGULATOR RUTR"/>
    <property type="match status" value="1"/>
</dbReference>
<proteinExistence type="predicted"/>
<dbReference type="SUPFAM" id="SSF48498">
    <property type="entry name" value="Tetracyclin repressor-like, C-terminal domain"/>
    <property type="match status" value="1"/>
</dbReference>
<gene>
    <name evidence="6" type="ORF">C1J01_33905</name>
</gene>
<protein>
    <submittedName>
        <fullName evidence="6">TetR/AcrR family transcriptional regulator</fullName>
    </submittedName>
</protein>
<dbReference type="InterPro" id="IPR036271">
    <property type="entry name" value="Tet_transcr_reg_TetR-rel_C_sf"/>
</dbReference>
<dbReference type="SUPFAM" id="SSF46689">
    <property type="entry name" value="Homeodomain-like"/>
    <property type="match status" value="1"/>
</dbReference>
<comment type="caution">
    <text evidence="6">The sequence shown here is derived from an EMBL/GenBank/DDBJ whole genome shotgun (WGS) entry which is preliminary data.</text>
</comment>
<dbReference type="Gene3D" id="1.10.10.60">
    <property type="entry name" value="Homeodomain-like"/>
    <property type="match status" value="1"/>
</dbReference>
<dbReference type="GO" id="GO:0003700">
    <property type="term" value="F:DNA-binding transcription factor activity"/>
    <property type="evidence" value="ECO:0007669"/>
    <property type="project" value="TreeGrafter"/>
</dbReference>
<keyword evidence="3" id="KW-0804">Transcription</keyword>
<dbReference type="EMBL" id="POUD01000199">
    <property type="protein sequence ID" value="PZG12054.1"/>
    <property type="molecule type" value="Genomic_DNA"/>
</dbReference>
<dbReference type="InterPro" id="IPR009057">
    <property type="entry name" value="Homeodomain-like_sf"/>
</dbReference>
<evidence type="ECO:0000256" key="3">
    <source>
        <dbReference type="ARBA" id="ARBA00023163"/>
    </source>
</evidence>
<reference evidence="6 7" key="1">
    <citation type="submission" date="2018-01" db="EMBL/GenBank/DDBJ databases">
        <title>Draft genome sequence of Nonomuraea sp. KC333.</title>
        <authorList>
            <person name="Sahin N."/>
            <person name="Saygin H."/>
            <person name="Ay H."/>
        </authorList>
    </citation>
    <scope>NUCLEOTIDE SEQUENCE [LARGE SCALE GENOMIC DNA]</scope>
    <source>
        <strain evidence="6 7">KC333</strain>
    </source>
</reference>
<feature type="DNA-binding region" description="H-T-H motif" evidence="4">
    <location>
        <begin position="39"/>
        <end position="58"/>
    </location>
</feature>
<evidence type="ECO:0000313" key="7">
    <source>
        <dbReference type="Proteomes" id="UP000249304"/>
    </source>
</evidence>
<evidence type="ECO:0000313" key="6">
    <source>
        <dbReference type="EMBL" id="PZG12054.1"/>
    </source>
</evidence>
<dbReference type="Pfam" id="PF00440">
    <property type="entry name" value="TetR_N"/>
    <property type="match status" value="1"/>
</dbReference>
<keyword evidence="2 4" id="KW-0238">DNA-binding</keyword>
<organism evidence="6 7">
    <name type="scientific">Nonomuraea aridisoli</name>
    <dbReference type="NCBI Taxonomy" id="2070368"/>
    <lineage>
        <taxon>Bacteria</taxon>
        <taxon>Bacillati</taxon>
        <taxon>Actinomycetota</taxon>
        <taxon>Actinomycetes</taxon>
        <taxon>Streptosporangiales</taxon>
        <taxon>Streptosporangiaceae</taxon>
        <taxon>Nonomuraea</taxon>
    </lineage>
</organism>
<dbReference type="Proteomes" id="UP000249304">
    <property type="component" value="Unassembled WGS sequence"/>
</dbReference>
<dbReference type="PANTHER" id="PTHR30055:SF234">
    <property type="entry name" value="HTH-TYPE TRANSCRIPTIONAL REGULATOR BETI"/>
    <property type="match status" value="1"/>
</dbReference>
<evidence type="ECO:0000259" key="5">
    <source>
        <dbReference type="PROSITE" id="PS50977"/>
    </source>
</evidence>
<dbReference type="OrthoDB" id="7186647at2"/>
<dbReference type="Gene3D" id="1.10.357.10">
    <property type="entry name" value="Tetracycline Repressor, domain 2"/>
    <property type="match status" value="1"/>
</dbReference>